<dbReference type="Gene3D" id="2.90.10.10">
    <property type="entry name" value="Bulb-type lectin domain"/>
    <property type="match status" value="1"/>
</dbReference>
<evidence type="ECO:0000256" key="2">
    <source>
        <dbReference type="ARBA" id="ARBA00022692"/>
    </source>
</evidence>
<dbReference type="Pfam" id="PF01453">
    <property type="entry name" value="B_lectin"/>
    <property type="match status" value="1"/>
</dbReference>
<keyword evidence="4" id="KW-1133">Transmembrane helix</keyword>
<evidence type="ECO:0000256" key="6">
    <source>
        <dbReference type="ARBA" id="ARBA00023180"/>
    </source>
</evidence>
<dbReference type="InterPro" id="IPR036426">
    <property type="entry name" value="Bulb-type_lectin_dom_sf"/>
</dbReference>
<comment type="subcellular location">
    <subcellularLocation>
        <location evidence="1">Membrane</location>
        <topology evidence="1">Single-pass membrane protein</topology>
    </subcellularLocation>
</comment>
<evidence type="ECO:0000256" key="3">
    <source>
        <dbReference type="ARBA" id="ARBA00022729"/>
    </source>
</evidence>
<feature type="domain" description="Bulb-type lectin" evidence="8">
    <location>
        <begin position="16"/>
        <end position="132"/>
    </location>
</feature>
<gene>
    <name evidence="9" type="ORF">C3L33_20341</name>
</gene>
<evidence type="ECO:0000313" key="9">
    <source>
        <dbReference type="EMBL" id="KAE9447761.1"/>
    </source>
</evidence>
<comment type="caution">
    <text evidence="9">The sequence shown here is derived from an EMBL/GenBank/DDBJ whole genome shotgun (WGS) entry which is preliminary data.</text>
</comment>
<protein>
    <recommendedName>
        <fullName evidence="8">Bulb-type lectin domain-containing protein</fullName>
    </recommendedName>
</protein>
<keyword evidence="6" id="KW-0325">Glycoprotein</keyword>
<name>A0A6A4KWK9_9ERIC</name>
<feature type="non-terminal residue" evidence="9">
    <location>
        <position position="1"/>
    </location>
</feature>
<evidence type="ECO:0000256" key="4">
    <source>
        <dbReference type="ARBA" id="ARBA00022989"/>
    </source>
</evidence>
<proteinExistence type="predicted"/>
<dbReference type="PANTHER" id="PTHR47974">
    <property type="entry name" value="OS07G0415500 PROTEIN"/>
    <property type="match status" value="1"/>
</dbReference>
<keyword evidence="5" id="KW-0472">Membrane</keyword>
<keyword evidence="10" id="KW-1185">Reference proteome</keyword>
<dbReference type="SMART" id="SM00108">
    <property type="entry name" value="B_lectin"/>
    <property type="match status" value="1"/>
</dbReference>
<dbReference type="InterPro" id="IPR001480">
    <property type="entry name" value="Bulb-type_lectin_dom"/>
</dbReference>
<dbReference type="PROSITE" id="PS50927">
    <property type="entry name" value="BULB_LECTIN"/>
    <property type="match status" value="1"/>
</dbReference>
<evidence type="ECO:0000256" key="5">
    <source>
        <dbReference type="ARBA" id="ARBA00023136"/>
    </source>
</evidence>
<keyword evidence="3 7" id="KW-0732">Signal</keyword>
<evidence type="ECO:0000256" key="7">
    <source>
        <dbReference type="SAM" id="SignalP"/>
    </source>
</evidence>
<feature type="chain" id="PRO_5025582984" description="Bulb-type lectin domain-containing protein" evidence="7">
    <location>
        <begin position="20"/>
        <end position="132"/>
    </location>
</feature>
<dbReference type="FunFam" id="2.90.10.10:FF:000006">
    <property type="entry name" value="Serine/threonine-protein kinase"/>
    <property type="match status" value="1"/>
</dbReference>
<evidence type="ECO:0000259" key="8">
    <source>
        <dbReference type="PROSITE" id="PS50927"/>
    </source>
</evidence>
<evidence type="ECO:0000256" key="1">
    <source>
        <dbReference type="ARBA" id="ARBA00004167"/>
    </source>
</evidence>
<sequence>MRNPIDLILIFSLFTLATSRNRNYLERGSSLSVEDEDDSALITSPDSSFTCGFYRVGTNAYGFGIWFTNSSDRTIVWMANRDKPVNGQGSRISLRGDGAMVLTDVDGSVAWETNTSSTTAQTAELLSSGNNN</sequence>
<dbReference type="GO" id="GO:0016020">
    <property type="term" value="C:membrane"/>
    <property type="evidence" value="ECO:0007669"/>
    <property type="project" value="UniProtKB-SubCell"/>
</dbReference>
<evidence type="ECO:0000313" key="10">
    <source>
        <dbReference type="Proteomes" id="UP000428333"/>
    </source>
</evidence>
<dbReference type="SUPFAM" id="SSF51110">
    <property type="entry name" value="alpha-D-mannose-specific plant lectins"/>
    <property type="match status" value="1"/>
</dbReference>
<dbReference type="OrthoDB" id="619632at2759"/>
<dbReference type="Proteomes" id="UP000428333">
    <property type="component" value="Linkage Group LG12"/>
</dbReference>
<feature type="signal peptide" evidence="7">
    <location>
        <begin position="1"/>
        <end position="19"/>
    </location>
</feature>
<dbReference type="AlphaFoldDB" id="A0A6A4KWK9"/>
<reference evidence="9 10" key="1">
    <citation type="journal article" date="2019" name="Genome Biol. Evol.">
        <title>The Rhododendron genome and chromosomal organization provide insight into shared whole-genome duplications across the heath family (Ericaceae).</title>
        <authorList>
            <person name="Soza V.L."/>
            <person name="Lindsley D."/>
            <person name="Waalkes A."/>
            <person name="Ramage E."/>
            <person name="Patwardhan R.P."/>
            <person name="Burton J.N."/>
            <person name="Adey A."/>
            <person name="Kumar A."/>
            <person name="Qiu R."/>
            <person name="Shendure J."/>
            <person name="Hall B."/>
        </authorList>
    </citation>
    <scope>NUCLEOTIDE SEQUENCE [LARGE SCALE GENOMIC DNA]</scope>
    <source>
        <strain evidence="9">RSF 1966-606</strain>
    </source>
</reference>
<accession>A0A6A4KWK9</accession>
<keyword evidence="2" id="KW-0812">Transmembrane</keyword>
<dbReference type="PANTHER" id="PTHR47974:SF4">
    <property type="entry name" value="RECEPTOR-LIKE SERINE_THREONINE-PROTEIN KINASE"/>
    <property type="match status" value="1"/>
</dbReference>
<dbReference type="EMBL" id="QEFC01003484">
    <property type="protein sequence ID" value="KAE9447761.1"/>
    <property type="molecule type" value="Genomic_DNA"/>
</dbReference>
<organism evidence="9 10">
    <name type="scientific">Rhododendron williamsianum</name>
    <dbReference type="NCBI Taxonomy" id="262921"/>
    <lineage>
        <taxon>Eukaryota</taxon>
        <taxon>Viridiplantae</taxon>
        <taxon>Streptophyta</taxon>
        <taxon>Embryophyta</taxon>
        <taxon>Tracheophyta</taxon>
        <taxon>Spermatophyta</taxon>
        <taxon>Magnoliopsida</taxon>
        <taxon>eudicotyledons</taxon>
        <taxon>Gunneridae</taxon>
        <taxon>Pentapetalae</taxon>
        <taxon>asterids</taxon>
        <taxon>Ericales</taxon>
        <taxon>Ericaceae</taxon>
        <taxon>Ericoideae</taxon>
        <taxon>Rhodoreae</taxon>
        <taxon>Rhododendron</taxon>
    </lineage>
</organism>